<evidence type="ECO:0000313" key="2">
    <source>
        <dbReference type="EMBL" id="PVX30586.1"/>
    </source>
</evidence>
<accession>A0A2U0SGU2</accession>
<dbReference type="EMBL" id="QENQ01000001">
    <property type="protein sequence ID" value="PVX30586.1"/>
    <property type="molecule type" value="Genomic_DNA"/>
</dbReference>
<dbReference type="AlphaFoldDB" id="A0A2U0SGU2"/>
<dbReference type="Proteomes" id="UP000245890">
    <property type="component" value="Unassembled WGS sequence"/>
</dbReference>
<feature type="transmembrane region" description="Helical" evidence="1">
    <location>
        <begin position="64"/>
        <end position="83"/>
    </location>
</feature>
<proteinExistence type="predicted"/>
<keyword evidence="1" id="KW-1133">Transmembrane helix</keyword>
<feature type="transmembrane region" description="Helical" evidence="1">
    <location>
        <begin position="12"/>
        <end position="33"/>
    </location>
</feature>
<dbReference type="OrthoDB" id="7193522at2"/>
<reference evidence="2 3" key="1">
    <citation type="submission" date="2018-05" db="EMBL/GenBank/DDBJ databases">
        <title>Description of Sphingomonas pokkalii sp nov, isolated from the rhizosphere of saline tolerant pokkali rice and its draft genome analysis.</title>
        <authorList>
            <person name="Menon R."/>
            <person name="Kumari S."/>
            <person name="Rameshkumar N."/>
        </authorList>
    </citation>
    <scope>NUCLEOTIDE SEQUENCE [LARGE SCALE GENOMIC DNA]</scope>
    <source>
        <strain evidence="2 3">L3B27</strain>
    </source>
</reference>
<organism evidence="2 3">
    <name type="scientific">Sphingomonas pokkalii</name>
    <dbReference type="NCBI Taxonomy" id="2175090"/>
    <lineage>
        <taxon>Bacteria</taxon>
        <taxon>Pseudomonadati</taxon>
        <taxon>Pseudomonadota</taxon>
        <taxon>Alphaproteobacteria</taxon>
        <taxon>Sphingomonadales</taxon>
        <taxon>Sphingomonadaceae</taxon>
        <taxon>Sphingomonas</taxon>
    </lineage>
</organism>
<comment type="caution">
    <text evidence="2">The sequence shown here is derived from an EMBL/GenBank/DDBJ whole genome shotgun (WGS) entry which is preliminary data.</text>
</comment>
<keyword evidence="1" id="KW-0472">Membrane</keyword>
<feature type="transmembrane region" description="Helical" evidence="1">
    <location>
        <begin position="89"/>
        <end position="107"/>
    </location>
</feature>
<name>A0A2U0SGU2_9SPHN</name>
<protein>
    <submittedName>
        <fullName evidence="2">Uncharacterized protein</fullName>
    </submittedName>
</protein>
<sequence>MPGILPNYPDGRIGIGLLLLRLSVAMSILATPMLTPAAARPWIVMLLAVGLIFGLWTRMMAIGCLALLLSCLVTGVVPIGAVAPSLEMAAILLMGSGAYSSDAVIFGRRTIVLGRGRG</sequence>
<gene>
    <name evidence="2" type="ORF">DD559_15590</name>
</gene>
<evidence type="ECO:0000256" key="1">
    <source>
        <dbReference type="SAM" id="Phobius"/>
    </source>
</evidence>
<evidence type="ECO:0000313" key="3">
    <source>
        <dbReference type="Proteomes" id="UP000245890"/>
    </source>
</evidence>
<keyword evidence="3" id="KW-1185">Reference proteome</keyword>
<keyword evidence="1" id="KW-0812">Transmembrane</keyword>
<feature type="transmembrane region" description="Helical" evidence="1">
    <location>
        <begin position="39"/>
        <end position="57"/>
    </location>
</feature>
<dbReference type="RefSeq" id="WP_116469996.1">
    <property type="nucleotide sequence ID" value="NZ_QENQ01000001.1"/>
</dbReference>